<comment type="caution">
    <text evidence="1">The sequence shown here is derived from an EMBL/GenBank/DDBJ whole genome shotgun (WGS) entry which is preliminary data.</text>
</comment>
<keyword evidence="2" id="KW-1185">Reference proteome</keyword>
<sequence>MVNATMLAQPTLPQIASPGPWSTCNISTVQPRLVVHSTPFIASRTWAGSPRRLCGTGSRKTSRTESTCMWNASGRKSTVKAPLETFKVPEKRFDHVNVDLVGPLPPSRGFTYLLTMVDWTEGDWCQGHLVDVRPRPPVHL</sequence>
<accession>A0AAD7SKC8</accession>
<dbReference type="Proteomes" id="UP001221898">
    <property type="component" value="Unassembled WGS sequence"/>
</dbReference>
<protein>
    <submittedName>
        <fullName evidence="1">Uncharacterized protein</fullName>
    </submittedName>
</protein>
<reference evidence="1" key="1">
    <citation type="journal article" date="2023" name="Science">
        <title>Genome structures resolve the early diversification of teleost fishes.</title>
        <authorList>
            <person name="Parey E."/>
            <person name="Louis A."/>
            <person name="Montfort J."/>
            <person name="Bouchez O."/>
            <person name="Roques C."/>
            <person name="Iampietro C."/>
            <person name="Lluch J."/>
            <person name="Castinel A."/>
            <person name="Donnadieu C."/>
            <person name="Desvignes T."/>
            <person name="Floi Bucao C."/>
            <person name="Jouanno E."/>
            <person name="Wen M."/>
            <person name="Mejri S."/>
            <person name="Dirks R."/>
            <person name="Jansen H."/>
            <person name="Henkel C."/>
            <person name="Chen W.J."/>
            <person name="Zahm M."/>
            <person name="Cabau C."/>
            <person name="Klopp C."/>
            <person name="Thompson A.W."/>
            <person name="Robinson-Rechavi M."/>
            <person name="Braasch I."/>
            <person name="Lecointre G."/>
            <person name="Bobe J."/>
            <person name="Postlethwait J.H."/>
            <person name="Berthelot C."/>
            <person name="Roest Crollius H."/>
            <person name="Guiguen Y."/>
        </authorList>
    </citation>
    <scope>NUCLEOTIDE SEQUENCE</scope>
    <source>
        <strain evidence="1">NC1722</strain>
    </source>
</reference>
<evidence type="ECO:0000313" key="2">
    <source>
        <dbReference type="Proteomes" id="UP001221898"/>
    </source>
</evidence>
<evidence type="ECO:0000313" key="1">
    <source>
        <dbReference type="EMBL" id="KAJ8403960.1"/>
    </source>
</evidence>
<dbReference type="GO" id="GO:0003676">
    <property type="term" value="F:nucleic acid binding"/>
    <property type="evidence" value="ECO:0007669"/>
    <property type="project" value="InterPro"/>
</dbReference>
<dbReference type="AlphaFoldDB" id="A0AAD7SKC8"/>
<dbReference type="EMBL" id="JAINUG010000055">
    <property type="protein sequence ID" value="KAJ8403960.1"/>
    <property type="molecule type" value="Genomic_DNA"/>
</dbReference>
<proteinExistence type="predicted"/>
<organism evidence="1 2">
    <name type="scientific">Aldrovandia affinis</name>
    <dbReference type="NCBI Taxonomy" id="143900"/>
    <lineage>
        <taxon>Eukaryota</taxon>
        <taxon>Metazoa</taxon>
        <taxon>Chordata</taxon>
        <taxon>Craniata</taxon>
        <taxon>Vertebrata</taxon>
        <taxon>Euteleostomi</taxon>
        <taxon>Actinopterygii</taxon>
        <taxon>Neopterygii</taxon>
        <taxon>Teleostei</taxon>
        <taxon>Notacanthiformes</taxon>
        <taxon>Halosauridae</taxon>
        <taxon>Aldrovandia</taxon>
    </lineage>
</organism>
<gene>
    <name evidence="1" type="ORF">AAFF_G00343100</name>
</gene>
<dbReference type="Gene3D" id="3.30.420.10">
    <property type="entry name" value="Ribonuclease H-like superfamily/Ribonuclease H"/>
    <property type="match status" value="1"/>
</dbReference>
<name>A0AAD7SKC8_9TELE</name>
<dbReference type="InterPro" id="IPR036397">
    <property type="entry name" value="RNaseH_sf"/>
</dbReference>